<dbReference type="EMBL" id="PZQS01000005">
    <property type="protein sequence ID" value="PVD30745.1"/>
    <property type="molecule type" value="Genomic_DNA"/>
</dbReference>
<comment type="caution">
    <text evidence="1">The sequence shown here is derived from an EMBL/GenBank/DDBJ whole genome shotgun (WGS) entry which is preliminary data.</text>
</comment>
<accession>A0A2T7PBE7</accession>
<sequence length="82" mass="8565">MDDDTSLYGPRPCTSDLEIDSRGRLKKIHISAAGSEAGNQCCVSPVSMQTNVINTKTVTQAATPITCGTGHPALCQLATTVD</sequence>
<gene>
    <name evidence="1" type="ORF">C0Q70_10020</name>
</gene>
<proteinExistence type="predicted"/>
<dbReference type="Proteomes" id="UP000245119">
    <property type="component" value="Linkage Group LG5"/>
</dbReference>
<reference evidence="1 2" key="1">
    <citation type="submission" date="2018-04" db="EMBL/GenBank/DDBJ databases">
        <title>The genome of golden apple snail Pomacea canaliculata provides insight into stress tolerance and invasive adaptation.</title>
        <authorList>
            <person name="Liu C."/>
            <person name="Liu B."/>
            <person name="Ren Y."/>
            <person name="Zhang Y."/>
            <person name="Wang H."/>
            <person name="Li S."/>
            <person name="Jiang F."/>
            <person name="Yin L."/>
            <person name="Zhang G."/>
            <person name="Qian W."/>
            <person name="Fan W."/>
        </authorList>
    </citation>
    <scope>NUCLEOTIDE SEQUENCE [LARGE SCALE GENOMIC DNA]</scope>
    <source>
        <strain evidence="1">SZHN2017</strain>
        <tissue evidence="1">Muscle</tissue>
    </source>
</reference>
<organism evidence="1 2">
    <name type="scientific">Pomacea canaliculata</name>
    <name type="common">Golden apple snail</name>
    <dbReference type="NCBI Taxonomy" id="400727"/>
    <lineage>
        <taxon>Eukaryota</taxon>
        <taxon>Metazoa</taxon>
        <taxon>Spiralia</taxon>
        <taxon>Lophotrochozoa</taxon>
        <taxon>Mollusca</taxon>
        <taxon>Gastropoda</taxon>
        <taxon>Caenogastropoda</taxon>
        <taxon>Architaenioglossa</taxon>
        <taxon>Ampullarioidea</taxon>
        <taxon>Ampullariidae</taxon>
        <taxon>Pomacea</taxon>
    </lineage>
</organism>
<keyword evidence="2" id="KW-1185">Reference proteome</keyword>
<name>A0A2T7PBE7_POMCA</name>
<dbReference type="AlphaFoldDB" id="A0A2T7PBE7"/>
<protein>
    <submittedName>
        <fullName evidence="1">Uncharacterized protein</fullName>
    </submittedName>
</protein>
<evidence type="ECO:0000313" key="2">
    <source>
        <dbReference type="Proteomes" id="UP000245119"/>
    </source>
</evidence>
<evidence type="ECO:0000313" key="1">
    <source>
        <dbReference type="EMBL" id="PVD30745.1"/>
    </source>
</evidence>